<proteinExistence type="predicted"/>
<keyword evidence="1" id="KW-0472">Membrane</keyword>
<evidence type="ECO:0000313" key="3">
    <source>
        <dbReference type="Proteomes" id="UP000196435"/>
    </source>
</evidence>
<keyword evidence="1" id="KW-1133">Transmembrane helix</keyword>
<dbReference type="Proteomes" id="UP000196435">
    <property type="component" value="Unassembled WGS sequence"/>
</dbReference>
<reference evidence="3" key="1">
    <citation type="submission" date="2016-12" db="EMBL/GenBank/DDBJ databases">
        <authorList>
            <person name="Gaudriault S."/>
        </authorList>
    </citation>
    <scope>NUCLEOTIDE SEQUENCE [LARGE SCALE GENOMIC DNA]</scope>
    <source>
        <strain evidence="3">HGB1681 (deposited as PTA-6826 in the American Type Culture Collection)</strain>
    </source>
</reference>
<keyword evidence="1" id="KW-0812">Transmembrane</keyword>
<organism evidence="2 3">
    <name type="scientific">Xenorhabdus innexi</name>
    <dbReference type="NCBI Taxonomy" id="290109"/>
    <lineage>
        <taxon>Bacteria</taxon>
        <taxon>Pseudomonadati</taxon>
        <taxon>Pseudomonadota</taxon>
        <taxon>Gammaproteobacteria</taxon>
        <taxon>Enterobacterales</taxon>
        <taxon>Morganellaceae</taxon>
        <taxon>Xenorhabdus</taxon>
    </lineage>
</organism>
<dbReference type="AlphaFoldDB" id="A0A1N6MQ69"/>
<accession>A0A1N6MQ69</accession>
<gene>
    <name evidence="2" type="ORF">XIS1_1010002</name>
</gene>
<sequence>MNRHYLAAMMFLAAFMLTVLGLNGWKWFLVSGVLLSLIEWIYQLWES</sequence>
<protein>
    <submittedName>
        <fullName evidence="2">Uncharacterized protein</fullName>
    </submittedName>
</protein>
<dbReference type="EMBL" id="FTLG01000004">
    <property type="protein sequence ID" value="SIP70960.1"/>
    <property type="molecule type" value="Genomic_DNA"/>
</dbReference>
<evidence type="ECO:0000313" key="2">
    <source>
        <dbReference type="EMBL" id="SIP70960.1"/>
    </source>
</evidence>
<name>A0A1N6MQ69_9GAMM</name>
<dbReference type="RefSeq" id="WP_169923639.1">
    <property type="nucleotide sequence ID" value="NZ_CAWNQC010000037.1"/>
</dbReference>
<feature type="transmembrane region" description="Helical" evidence="1">
    <location>
        <begin position="5"/>
        <end position="22"/>
    </location>
</feature>
<evidence type="ECO:0000256" key="1">
    <source>
        <dbReference type="SAM" id="Phobius"/>
    </source>
</evidence>